<organism evidence="2 3">
    <name type="scientific">SAR86 cluster bacterium</name>
    <dbReference type="NCBI Taxonomy" id="2030880"/>
    <lineage>
        <taxon>Bacteria</taxon>
        <taxon>Pseudomonadati</taxon>
        <taxon>Pseudomonadota</taxon>
        <taxon>Gammaproteobacteria</taxon>
        <taxon>SAR86 cluster</taxon>
    </lineage>
</organism>
<dbReference type="PANTHER" id="PTHR12286">
    <property type="entry name" value="SACCHAROPINE DEHYDROGENASE-LIKE OXIDOREDUCTASE"/>
    <property type="match status" value="1"/>
</dbReference>
<dbReference type="InterPro" id="IPR005097">
    <property type="entry name" value="Sacchrp_dh_NADP-bd"/>
</dbReference>
<dbReference type="SUPFAM" id="SSF51735">
    <property type="entry name" value="NAD(P)-binding Rossmann-fold domains"/>
    <property type="match status" value="1"/>
</dbReference>
<accession>A0A9Q8TYW5</accession>
<dbReference type="PANTHER" id="PTHR12286:SF5">
    <property type="entry name" value="SACCHAROPINE DEHYDROGENASE-LIKE OXIDOREDUCTASE"/>
    <property type="match status" value="1"/>
</dbReference>
<keyword evidence="3" id="KW-1185">Reference proteome</keyword>
<dbReference type="InterPro" id="IPR036291">
    <property type="entry name" value="NAD(P)-bd_dom_sf"/>
</dbReference>
<name>A0A9Q8TYW5_9GAMM</name>
<evidence type="ECO:0000313" key="3">
    <source>
        <dbReference type="Proteomes" id="UP001056381"/>
    </source>
</evidence>
<dbReference type="AlphaFoldDB" id="A0A9Q8TYW5"/>
<gene>
    <name evidence="2" type="ORF">M9B40_04805</name>
</gene>
<dbReference type="InterPro" id="IPR051276">
    <property type="entry name" value="Saccharopine_DH-like_oxidrdct"/>
</dbReference>
<reference evidence="2" key="1">
    <citation type="submission" date="2022-05" db="EMBL/GenBank/DDBJ databases">
        <title>Single-amplified genomics reveal most streamlined microbe among free-living bacteria.</title>
        <authorList>
            <person name="Roda-Garcia J."/>
            <person name="Haro-Moreno J.M."/>
            <person name="Rodriguez-Valera F."/>
            <person name="Almagro-Moreno S."/>
            <person name="Lopez-Perez M."/>
        </authorList>
    </citation>
    <scope>NUCLEOTIDE SEQUENCE</scope>
    <source>
        <strain evidence="2">TMED112-D2-2</strain>
    </source>
</reference>
<sequence>MSSKDFDLIVFGATSFTGKLVVEYLDNNYKDTISWALAGRNKEKLEAVKEQLSCDAPILIIDSESQNDIQNALSKTKLVITTVGPYQLYGNLLIEMCAKLGVDYVDLCGEPGWMHEMQKFIPETKKSGSRIVHSCGYDSIPSDLGVFYMQNLAQEKFGESLKEIKCRVVSLKGEFSGGTLASLKATMSKLKTNPDLFQVLINPFALCEGFKGADQPHGNKPYFDEITKEWVAPFFMAPINTKNVHRSNLMLNFPYGEEFIYEEMIPAGKGDEGEKVAKAIASHNPLGNAPKPGEGPSKEVRDAGYYEMLFLGLKDNEIKLKVSVKGQGDPGYSSTSKMITESALCLLNDCSNLEGGIYTTAPAFGFKLIKRLEQNNVMHFSCVN</sequence>
<dbReference type="EMBL" id="CP097966">
    <property type="protein sequence ID" value="URQ63044.1"/>
    <property type="molecule type" value="Genomic_DNA"/>
</dbReference>
<protein>
    <submittedName>
        <fullName evidence="2">Saccharopine dehydrogenase NADP-binding domain-containing protein</fullName>
    </submittedName>
</protein>
<evidence type="ECO:0000259" key="1">
    <source>
        <dbReference type="Pfam" id="PF03435"/>
    </source>
</evidence>
<dbReference type="Gene3D" id="3.40.50.720">
    <property type="entry name" value="NAD(P)-binding Rossmann-like Domain"/>
    <property type="match status" value="1"/>
</dbReference>
<dbReference type="GO" id="GO:0005886">
    <property type="term" value="C:plasma membrane"/>
    <property type="evidence" value="ECO:0007669"/>
    <property type="project" value="TreeGrafter"/>
</dbReference>
<dbReference type="Pfam" id="PF03435">
    <property type="entry name" value="Sacchrp_dh_NADP"/>
    <property type="match status" value="1"/>
</dbReference>
<dbReference type="GO" id="GO:0009247">
    <property type="term" value="P:glycolipid biosynthetic process"/>
    <property type="evidence" value="ECO:0007669"/>
    <property type="project" value="TreeGrafter"/>
</dbReference>
<dbReference type="Proteomes" id="UP001056381">
    <property type="component" value="Chromosome"/>
</dbReference>
<proteinExistence type="predicted"/>
<feature type="domain" description="Saccharopine dehydrogenase NADP binding" evidence="1">
    <location>
        <begin position="9"/>
        <end position="109"/>
    </location>
</feature>
<evidence type="ECO:0000313" key="2">
    <source>
        <dbReference type="EMBL" id="URQ63044.1"/>
    </source>
</evidence>